<feature type="domain" description="BTB" evidence="1">
    <location>
        <begin position="8"/>
        <end position="77"/>
    </location>
</feature>
<dbReference type="AlphaFoldDB" id="A0ABD3TZI7"/>
<evidence type="ECO:0000259" key="1">
    <source>
        <dbReference type="PROSITE" id="PS50097"/>
    </source>
</evidence>
<protein>
    <recommendedName>
        <fullName evidence="1">BTB domain-containing protein</fullName>
    </recommendedName>
</protein>
<dbReference type="Gene3D" id="3.30.710.10">
    <property type="entry name" value="Potassium Channel Kv1.1, Chain A"/>
    <property type="match status" value="1"/>
</dbReference>
<dbReference type="PANTHER" id="PTHR14499">
    <property type="entry name" value="POTASSIUM CHANNEL TETRAMERIZATION DOMAIN-CONTAINING"/>
    <property type="match status" value="1"/>
</dbReference>
<keyword evidence="3" id="KW-1185">Reference proteome</keyword>
<accession>A0ABD3TZI7</accession>
<comment type="caution">
    <text evidence="2">The sequence shown here is derived from an EMBL/GenBank/DDBJ whole genome shotgun (WGS) entry which is preliminary data.</text>
</comment>
<dbReference type="SMART" id="SM00225">
    <property type="entry name" value="BTB"/>
    <property type="match status" value="1"/>
</dbReference>
<evidence type="ECO:0000313" key="3">
    <source>
        <dbReference type="Proteomes" id="UP001634394"/>
    </source>
</evidence>
<evidence type="ECO:0000313" key="2">
    <source>
        <dbReference type="EMBL" id="KAL3842589.1"/>
    </source>
</evidence>
<proteinExistence type="predicted"/>
<reference evidence="2 3" key="1">
    <citation type="submission" date="2024-11" db="EMBL/GenBank/DDBJ databases">
        <title>Chromosome-level genome assembly of the freshwater bivalve Anodonta woodiana.</title>
        <authorList>
            <person name="Chen X."/>
        </authorList>
    </citation>
    <scope>NUCLEOTIDE SEQUENCE [LARGE SCALE GENOMIC DNA]</scope>
    <source>
        <strain evidence="2">MN2024</strain>
        <tissue evidence="2">Gills</tissue>
    </source>
</reference>
<dbReference type="Pfam" id="PF02214">
    <property type="entry name" value="BTB_2"/>
    <property type="match status" value="1"/>
</dbReference>
<sequence>MGTTPNGEIIHLSVGGVEYKTTRATLCKYPNSMLGAMFSSTLSTHVDQTGCYFIDRDGEIFKYILNYLRCSRLSLPKEFANLDQLSLEADFYQILPLIKELKELKEMEQHLRFSPTHFLEIIEIRFGDIAVMPTVNSQIRTIISGRKDVIMLSLPSQHIHPSESERLNLNSGNDFCEILLSGSNVRLRAGEHLKSHGWDLVESNMSTCPVGTGANDIVHSYKDRWMISACQVHLNKSLT</sequence>
<name>A0ABD3TZI7_SINWO</name>
<organism evidence="2 3">
    <name type="scientific">Sinanodonta woodiana</name>
    <name type="common">Chinese pond mussel</name>
    <name type="synonym">Anodonta woodiana</name>
    <dbReference type="NCBI Taxonomy" id="1069815"/>
    <lineage>
        <taxon>Eukaryota</taxon>
        <taxon>Metazoa</taxon>
        <taxon>Spiralia</taxon>
        <taxon>Lophotrochozoa</taxon>
        <taxon>Mollusca</taxon>
        <taxon>Bivalvia</taxon>
        <taxon>Autobranchia</taxon>
        <taxon>Heteroconchia</taxon>
        <taxon>Palaeoheterodonta</taxon>
        <taxon>Unionida</taxon>
        <taxon>Unionoidea</taxon>
        <taxon>Unionidae</taxon>
        <taxon>Unioninae</taxon>
        <taxon>Sinanodonta</taxon>
    </lineage>
</organism>
<dbReference type="InterPro" id="IPR003131">
    <property type="entry name" value="T1-type_BTB"/>
</dbReference>
<dbReference type="PROSITE" id="PS50097">
    <property type="entry name" value="BTB"/>
    <property type="match status" value="1"/>
</dbReference>
<dbReference type="SUPFAM" id="SSF54695">
    <property type="entry name" value="POZ domain"/>
    <property type="match status" value="1"/>
</dbReference>
<dbReference type="PANTHER" id="PTHR14499:SF144">
    <property type="entry name" value="POTASSIUM CHANNEL TETRAMERISATION-TYPE BTB DOMAIN-CONTAINING PROTEIN"/>
    <property type="match status" value="1"/>
</dbReference>
<dbReference type="Proteomes" id="UP001634394">
    <property type="component" value="Unassembled WGS sequence"/>
</dbReference>
<dbReference type="InterPro" id="IPR011333">
    <property type="entry name" value="SKP1/BTB/POZ_sf"/>
</dbReference>
<dbReference type="InterPro" id="IPR000210">
    <property type="entry name" value="BTB/POZ_dom"/>
</dbReference>
<dbReference type="EMBL" id="JBJQND010000017">
    <property type="protein sequence ID" value="KAL3842589.1"/>
    <property type="molecule type" value="Genomic_DNA"/>
</dbReference>
<gene>
    <name evidence="2" type="ORF">ACJMK2_020583</name>
</gene>